<name>A0AAW9RAX4_9GAMM</name>
<keyword evidence="1" id="KW-0472">Membrane</keyword>
<organism evidence="2 3">
    <name type="scientific">Elongatibacter sediminis</name>
    <dbReference type="NCBI Taxonomy" id="3119006"/>
    <lineage>
        <taxon>Bacteria</taxon>
        <taxon>Pseudomonadati</taxon>
        <taxon>Pseudomonadota</taxon>
        <taxon>Gammaproteobacteria</taxon>
        <taxon>Chromatiales</taxon>
        <taxon>Wenzhouxiangellaceae</taxon>
        <taxon>Elongatibacter</taxon>
    </lineage>
</organism>
<evidence type="ECO:0000313" key="3">
    <source>
        <dbReference type="Proteomes" id="UP001359886"/>
    </source>
</evidence>
<keyword evidence="1" id="KW-0812">Transmembrane</keyword>
<evidence type="ECO:0008006" key="4">
    <source>
        <dbReference type="Google" id="ProtNLM"/>
    </source>
</evidence>
<proteinExistence type="predicted"/>
<sequence>MKKGRMTRVLLATVVVAAVTPATVFALVGVFSGMGAGELFTALVHQMGAPRLNLLVTGLLSLAPVLLMAVILGLGWWLGRFRQTGFAVAVGGAGGIVLVLIAANLEFWPHYLPSMTYPGWPHGLELLLGPLIGAPVGMMAGMIVGYLFARGS</sequence>
<feature type="transmembrane region" description="Helical" evidence="1">
    <location>
        <begin position="85"/>
        <end position="107"/>
    </location>
</feature>
<dbReference type="EMBL" id="JAZHOG010000001">
    <property type="protein sequence ID" value="MEJ8566349.1"/>
    <property type="molecule type" value="Genomic_DNA"/>
</dbReference>
<gene>
    <name evidence="2" type="ORF">V3330_01820</name>
</gene>
<protein>
    <recommendedName>
        <fullName evidence="4">Major facilitator superfamily (MFS) profile domain-containing protein</fullName>
    </recommendedName>
</protein>
<keyword evidence="3" id="KW-1185">Reference proteome</keyword>
<accession>A0AAW9RAX4</accession>
<feature type="transmembrane region" description="Helical" evidence="1">
    <location>
        <begin position="54"/>
        <end position="78"/>
    </location>
</feature>
<dbReference type="Proteomes" id="UP001359886">
    <property type="component" value="Unassembled WGS sequence"/>
</dbReference>
<reference evidence="2 3" key="1">
    <citation type="submission" date="2024-02" db="EMBL/GenBank/DDBJ databases">
        <title>A novel Wenzhouxiangellaceae bacterium, isolated from coastal sediments.</title>
        <authorList>
            <person name="Du Z.-J."/>
            <person name="Ye Y.-Q."/>
            <person name="Zhang X.-Y."/>
        </authorList>
    </citation>
    <scope>NUCLEOTIDE SEQUENCE [LARGE SCALE GENOMIC DNA]</scope>
    <source>
        <strain evidence="2 3">CH-27</strain>
    </source>
</reference>
<dbReference type="AlphaFoldDB" id="A0AAW9RAX4"/>
<keyword evidence="1" id="KW-1133">Transmembrane helix</keyword>
<comment type="caution">
    <text evidence="2">The sequence shown here is derived from an EMBL/GenBank/DDBJ whole genome shotgun (WGS) entry which is preliminary data.</text>
</comment>
<dbReference type="RefSeq" id="WP_354693669.1">
    <property type="nucleotide sequence ID" value="NZ_JAZHOG010000001.1"/>
</dbReference>
<evidence type="ECO:0000313" key="2">
    <source>
        <dbReference type="EMBL" id="MEJ8566349.1"/>
    </source>
</evidence>
<evidence type="ECO:0000256" key="1">
    <source>
        <dbReference type="SAM" id="Phobius"/>
    </source>
</evidence>
<feature type="transmembrane region" description="Helical" evidence="1">
    <location>
        <begin position="127"/>
        <end position="149"/>
    </location>
</feature>